<dbReference type="EMBL" id="JAWWNJ010000014">
    <property type="protein sequence ID" value="KAK7041065.1"/>
    <property type="molecule type" value="Genomic_DNA"/>
</dbReference>
<evidence type="ECO:0000313" key="1">
    <source>
        <dbReference type="EMBL" id="KAK7041065.1"/>
    </source>
</evidence>
<proteinExistence type="predicted"/>
<gene>
    <name evidence="1" type="ORF">R3P38DRAFT_3179593</name>
</gene>
<name>A0AAW0CP05_9AGAR</name>
<accession>A0AAW0CP05</accession>
<comment type="caution">
    <text evidence="1">The sequence shown here is derived from an EMBL/GenBank/DDBJ whole genome shotgun (WGS) entry which is preliminary data.</text>
</comment>
<sequence length="662" mass="73109">MADECLKELNVLSLNPFELVSVSVSPSSSATDVKRAIAQELDSATYGLFLWQAPSGIRLLGFTEDLRATLPENTHLQELPRPWNLGSFSARDSELHLVVASRQPFNVRVFDIHSKKLQSLTLTFAASVENVAPDARIYKCPAPVPCRTGAERSAAAVTLAALSQHLDASTELDASQRIIDVFPWGLPAAQVHFLVRTGLFDSDFLFSLADDHVEDSSDEKVAALPTPMDLATRRKKYFRSNTSKSPSSEATKPQSERAMMIGRPNESILPPSLLNETLSDLRHNVSYMSPTTQDFIDFYTLRNQMMRTFPKEIERRTALIDCLSTILPSRPEPGVISSYPNDGQLAITISNIIYLYYLQEVKNELAGNSGEPNIEVTRYYIEQCRRCYAAGVEQRCNFPAILLCQLGPYLVIACAIFTDVPIVEQLACIPLHAHSTNISQIEAGARAIGALRAASKDLLNSYPSLVAELQGEFPFPRSFHTGGSSIHFTYTGALDGKRVYRAALVDSGAPVIIKYTLKYSMAAHKFANDAGFAPKLLECKCIHEWWMVVMEDISMDYVTIEQAKADRYDLHGIHDSLNKALHTLHSANYVHGDIRDVNVLVRRDSNRATAPVMLVDWDWAGICGEAVYPVTLNPAVLRPSGAMAGAVIPASDDMAMVRLLLS</sequence>
<dbReference type="InterPro" id="IPR011009">
    <property type="entry name" value="Kinase-like_dom_sf"/>
</dbReference>
<dbReference type="AlphaFoldDB" id="A0AAW0CP05"/>
<evidence type="ECO:0008006" key="3">
    <source>
        <dbReference type="Google" id="ProtNLM"/>
    </source>
</evidence>
<reference evidence="1 2" key="1">
    <citation type="journal article" date="2024" name="J Genomics">
        <title>Draft genome sequencing and assembly of Favolaschia claudopus CIRM-BRFM 2984 isolated from oak limbs.</title>
        <authorList>
            <person name="Navarro D."/>
            <person name="Drula E."/>
            <person name="Chaduli D."/>
            <person name="Cazenave R."/>
            <person name="Ahrendt S."/>
            <person name="Wang J."/>
            <person name="Lipzen A."/>
            <person name="Daum C."/>
            <person name="Barry K."/>
            <person name="Grigoriev I.V."/>
            <person name="Favel A."/>
            <person name="Rosso M.N."/>
            <person name="Martin F."/>
        </authorList>
    </citation>
    <scope>NUCLEOTIDE SEQUENCE [LARGE SCALE GENOMIC DNA]</scope>
    <source>
        <strain evidence="1 2">CIRM-BRFM 2984</strain>
    </source>
</reference>
<protein>
    <recommendedName>
        <fullName evidence="3">Protein kinase domain-containing protein</fullName>
    </recommendedName>
</protein>
<evidence type="ECO:0000313" key="2">
    <source>
        <dbReference type="Proteomes" id="UP001362999"/>
    </source>
</evidence>
<dbReference type="Proteomes" id="UP001362999">
    <property type="component" value="Unassembled WGS sequence"/>
</dbReference>
<keyword evidence="2" id="KW-1185">Reference proteome</keyword>
<organism evidence="1 2">
    <name type="scientific">Favolaschia claudopus</name>
    <dbReference type="NCBI Taxonomy" id="2862362"/>
    <lineage>
        <taxon>Eukaryota</taxon>
        <taxon>Fungi</taxon>
        <taxon>Dikarya</taxon>
        <taxon>Basidiomycota</taxon>
        <taxon>Agaricomycotina</taxon>
        <taxon>Agaricomycetes</taxon>
        <taxon>Agaricomycetidae</taxon>
        <taxon>Agaricales</taxon>
        <taxon>Marasmiineae</taxon>
        <taxon>Mycenaceae</taxon>
        <taxon>Favolaschia</taxon>
    </lineage>
</organism>
<dbReference type="SUPFAM" id="SSF56112">
    <property type="entry name" value="Protein kinase-like (PK-like)"/>
    <property type="match status" value="1"/>
</dbReference>